<feature type="chain" id="PRO_5026270167" description="YfkD-like protein" evidence="1">
    <location>
        <begin position="26"/>
        <end position="268"/>
    </location>
</feature>
<dbReference type="EMBL" id="WEIO01000018">
    <property type="protein sequence ID" value="KAB7704153.1"/>
    <property type="molecule type" value="Genomic_DNA"/>
</dbReference>
<reference evidence="2 3" key="1">
    <citation type="submission" date="2019-10" db="EMBL/GenBank/DDBJ databases">
        <title>Bacillus aerolatum sp. nov., isolated from bioaerosol of sport playgrounds.</title>
        <authorList>
            <person name="Chen P."/>
            <person name="Zhang G."/>
        </authorList>
    </citation>
    <scope>NUCLEOTIDE SEQUENCE [LARGE SCALE GENOMIC DNA]</scope>
    <source>
        <strain evidence="2 3">CX253</strain>
    </source>
</reference>
<protein>
    <recommendedName>
        <fullName evidence="4">YfkD-like protein</fullName>
    </recommendedName>
</protein>
<comment type="caution">
    <text evidence="2">The sequence shown here is derived from an EMBL/GenBank/DDBJ whole genome shotgun (WGS) entry which is preliminary data.</text>
</comment>
<organism evidence="2 3">
    <name type="scientific">Bacillus aerolatus</name>
    <dbReference type="NCBI Taxonomy" id="2653354"/>
    <lineage>
        <taxon>Bacteria</taxon>
        <taxon>Bacillati</taxon>
        <taxon>Bacillota</taxon>
        <taxon>Bacilli</taxon>
        <taxon>Bacillales</taxon>
        <taxon>Bacillaceae</taxon>
        <taxon>Bacillus</taxon>
    </lineage>
</organism>
<dbReference type="Proteomes" id="UP000429595">
    <property type="component" value="Unassembled WGS sequence"/>
</dbReference>
<name>A0A6I1FAT4_9BACI</name>
<keyword evidence="1" id="KW-0732">Signal</keyword>
<dbReference type="RefSeq" id="WP_152154640.1">
    <property type="nucleotide sequence ID" value="NZ_WEIO01000018.1"/>
</dbReference>
<feature type="signal peptide" evidence="1">
    <location>
        <begin position="1"/>
        <end position="25"/>
    </location>
</feature>
<dbReference type="InterPro" id="IPR025548">
    <property type="entry name" value="YfkD"/>
</dbReference>
<keyword evidence="3" id="KW-1185">Reference proteome</keyword>
<proteinExistence type="predicted"/>
<evidence type="ECO:0000313" key="3">
    <source>
        <dbReference type="Proteomes" id="UP000429595"/>
    </source>
</evidence>
<gene>
    <name evidence="2" type="ORF">F9802_18785</name>
</gene>
<sequence>MKLMRLLLCILIALIYSGQPQYASAKNKEEKTTIQKMPASVKDIARENTFLNEEEELSELQPSELTKELLSTSSTKITNPVLIRMLNESVIKKSPFSFGARVSVFLGEWPLAYHSKETNANWEYQKINTNFFDNRAGKKNYQIHYVQEAHKVVKGGLSAKLPRSEEVQQMILKTALDKTGWPLAYTVAVGTGTKQSEVYNVPPKTAGYLYGFAPAVHEIGAVTYGEVYLVVSGWKRAIVVKNVNSKPISAWIPIKNRVSFSYKSVGQL</sequence>
<evidence type="ECO:0008006" key="4">
    <source>
        <dbReference type="Google" id="ProtNLM"/>
    </source>
</evidence>
<evidence type="ECO:0000256" key="1">
    <source>
        <dbReference type="SAM" id="SignalP"/>
    </source>
</evidence>
<dbReference type="AlphaFoldDB" id="A0A6I1FAT4"/>
<accession>A0A6I1FAT4</accession>
<dbReference type="Pfam" id="PF14167">
    <property type="entry name" value="YfkD"/>
    <property type="match status" value="1"/>
</dbReference>
<evidence type="ECO:0000313" key="2">
    <source>
        <dbReference type="EMBL" id="KAB7704153.1"/>
    </source>
</evidence>